<sequence length="477" mass="53671">QQKRRCFFEVNERTKKYVLTAGGNVSGSVQLCENSHCCVGYYVIINGTPKVSALACDRYEKSCPDPICKAQPRSNNKHFVCVCNTDFCNGNINWGTEQNSYNNSFSGMIIIRLYDIVFMKTAIKLVVILIFMCFLIIAAAKCRKEKLQSCSHDFGVLPSCSSQMTKASEINISQIELQQIVGRGHFATVFQAAYKGSVVAVKFLPAAYEQFFTTEKEIYKLPLLKHAGIVNFLGTGKADDRSCFIVLEFAEYGSLHSFLSKHTMSWMSSLKLCQSLSQGLSYLHSDLLSHGVHKPPVAHRDLNSFNVLVRADGTCALCDFGCSAILRCYSGGYRWHNQSTNIKVIKLGTLNYMAPEILEDFVNLNSMFLMQADVYALGLLLWEIWMRCSDLFEDNATPQHLMPYELELGTNATLENLIQYVSYMDQRPSIPEHWQLLPQGADLTEIITDCWDSESDARLTAHRVVERLISLQSSSSL</sequence>
<reference evidence="17" key="1">
    <citation type="submission" date="2025-08" db="UniProtKB">
        <authorList>
            <consortium name="Ensembl"/>
        </authorList>
    </citation>
    <scope>IDENTIFICATION</scope>
</reference>
<evidence type="ECO:0000313" key="18">
    <source>
        <dbReference type="Proteomes" id="UP000261340"/>
    </source>
</evidence>
<dbReference type="OMA" id="RCPDLWP"/>
<keyword evidence="13" id="KW-0675">Receptor</keyword>
<keyword evidence="4" id="KW-0723">Serine/threonine-protein kinase</keyword>
<dbReference type="InterPro" id="IPR000333">
    <property type="entry name" value="TGFB_receptor"/>
</dbReference>
<dbReference type="GO" id="GO:0005024">
    <property type="term" value="F:transforming growth factor beta receptor activity"/>
    <property type="evidence" value="ECO:0007669"/>
    <property type="project" value="TreeGrafter"/>
</dbReference>
<evidence type="ECO:0000259" key="16">
    <source>
        <dbReference type="PROSITE" id="PS50011"/>
    </source>
</evidence>
<evidence type="ECO:0000313" key="17">
    <source>
        <dbReference type="Ensembl" id="ENSACIP00000022954.1"/>
    </source>
</evidence>
<evidence type="ECO:0000256" key="12">
    <source>
        <dbReference type="ARBA" id="ARBA00023136"/>
    </source>
</evidence>
<keyword evidence="12 15" id="KW-0472">Membrane</keyword>
<evidence type="ECO:0000256" key="4">
    <source>
        <dbReference type="ARBA" id="ARBA00022527"/>
    </source>
</evidence>
<dbReference type="GO" id="GO:0030509">
    <property type="term" value="P:BMP signaling pathway"/>
    <property type="evidence" value="ECO:0007669"/>
    <property type="project" value="TreeGrafter"/>
</dbReference>
<dbReference type="Ensembl" id="ENSACIT00000023563.1">
    <property type="protein sequence ID" value="ENSACIP00000022954.1"/>
    <property type="gene ID" value="ENSACIG00000017857.1"/>
</dbReference>
<evidence type="ECO:0000256" key="8">
    <source>
        <dbReference type="ARBA" id="ARBA00022741"/>
    </source>
</evidence>
<dbReference type="EC" id="2.7.11.30" evidence="3"/>
<evidence type="ECO:0000256" key="15">
    <source>
        <dbReference type="SAM" id="Phobius"/>
    </source>
</evidence>
<comment type="subcellular location">
    <subcellularLocation>
        <location evidence="1">Membrane</location>
        <topology evidence="1">Single-pass type I membrane protein</topology>
    </subcellularLocation>
</comment>
<dbReference type="InterPro" id="IPR001245">
    <property type="entry name" value="Ser-Thr/Tyr_kinase_cat_dom"/>
</dbReference>
<comment type="similarity">
    <text evidence="2">Belongs to the protein kinase superfamily. TKL Ser/Thr protein kinase family. TGFB receptor subfamily.</text>
</comment>
<protein>
    <recommendedName>
        <fullName evidence="3">receptor protein serine/threonine kinase</fullName>
        <ecNumber evidence="3">2.7.11.30</ecNumber>
    </recommendedName>
</protein>
<dbReference type="Pfam" id="PF07714">
    <property type="entry name" value="PK_Tyr_Ser-Thr"/>
    <property type="match status" value="1"/>
</dbReference>
<dbReference type="Gene3D" id="1.10.510.10">
    <property type="entry name" value="Transferase(Phosphotransferase) domain 1"/>
    <property type="match status" value="1"/>
</dbReference>
<keyword evidence="18" id="KW-1185">Reference proteome</keyword>
<keyword evidence="9" id="KW-0418">Kinase</keyword>
<dbReference type="Proteomes" id="UP000261340">
    <property type="component" value="Unplaced"/>
</dbReference>
<evidence type="ECO:0000256" key="3">
    <source>
        <dbReference type="ARBA" id="ARBA00012401"/>
    </source>
</evidence>
<keyword evidence="7" id="KW-0732">Signal</keyword>
<keyword evidence="11 15" id="KW-1133">Transmembrane helix</keyword>
<dbReference type="GeneTree" id="ENSGT00940000160885"/>
<dbReference type="PANTHER" id="PTHR23255">
    <property type="entry name" value="TRANSFORMING GROWTH FACTOR-BETA RECEPTOR TYPE I AND II"/>
    <property type="match status" value="1"/>
</dbReference>
<dbReference type="GO" id="GO:0005524">
    <property type="term" value="F:ATP binding"/>
    <property type="evidence" value="ECO:0007669"/>
    <property type="project" value="UniProtKB-UniRule"/>
</dbReference>
<accession>A0A3Q0SDE7</accession>
<keyword evidence="10 14" id="KW-0067">ATP-binding</keyword>
<dbReference type="PROSITE" id="PS50011">
    <property type="entry name" value="PROTEIN_KINASE_DOM"/>
    <property type="match status" value="1"/>
</dbReference>
<evidence type="ECO:0000256" key="10">
    <source>
        <dbReference type="ARBA" id="ARBA00022840"/>
    </source>
</evidence>
<dbReference type="AlphaFoldDB" id="A0A3Q0SDE7"/>
<dbReference type="InterPro" id="IPR000719">
    <property type="entry name" value="Prot_kinase_dom"/>
</dbReference>
<organism evidence="17 18">
    <name type="scientific">Amphilophus citrinellus</name>
    <name type="common">Midas cichlid</name>
    <name type="synonym">Cichlasoma citrinellum</name>
    <dbReference type="NCBI Taxonomy" id="61819"/>
    <lineage>
        <taxon>Eukaryota</taxon>
        <taxon>Metazoa</taxon>
        <taxon>Chordata</taxon>
        <taxon>Craniata</taxon>
        <taxon>Vertebrata</taxon>
        <taxon>Euteleostomi</taxon>
        <taxon>Actinopterygii</taxon>
        <taxon>Neopterygii</taxon>
        <taxon>Teleostei</taxon>
        <taxon>Neoteleostei</taxon>
        <taxon>Acanthomorphata</taxon>
        <taxon>Ovalentaria</taxon>
        <taxon>Cichlomorphae</taxon>
        <taxon>Cichliformes</taxon>
        <taxon>Cichlidae</taxon>
        <taxon>New World cichlids</taxon>
        <taxon>Cichlasomatinae</taxon>
        <taxon>Heroini</taxon>
        <taxon>Amphilophus</taxon>
    </lineage>
</organism>
<feature type="domain" description="Protein kinase" evidence="16">
    <location>
        <begin position="175"/>
        <end position="471"/>
    </location>
</feature>
<evidence type="ECO:0000256" key="2">
    <source>
        <dbReference type="ARBA" id="ARBA00009605"/>
    </source>
</evidence>
<evidence type="ECO:0000256" key="7">
    <source>
        <dbReference type="ARBA" id="ARBA00022729"/>
    </source>
</evidence>
<evidence type="ECO:0000256" key="6">
    <source>
        <dbReference type="ARBA" id="ARBA00022692"/>
    </source>
</evidence>
<dbReference type="PANTHER" id="PTHR23255:SF49">
    <property type="entry name" value="ANTI-MUELLERIAN HORMONE TYPE-2 RECEPTOR"/>
    <property type="match status" value="1"/>
</dbReference>
<dbReference type="Gene3D" id="3.30.200.20">
    <property type="entry name" value="Phosphorylase Kinase, domain 1"/>
    <property type="match status" value="1"/>
</dbReference>
<feature type="transmembrane region" description="Helical" evidence="15">
    <location>
        <begin position="122"/>
        <end position="140"/>
    </location>
</feature>
<dbReference type="STRING" id="61819.ENSACIP00000022954"/>
<dbReference type="GO" id="GO:0005886">
    <property type="term" value="C:plasma membrane"/>
    <property type="evidence" value="ECO:0007669"/>
    <property type="project" value="TreeGrafter"/>
</dbReference>
<name>A0A3Q0SDE7_AMPCI</name>
<evidence type="ECO:0000256" key="13">
    <source>
        <dbReference type="ARBA" id="ARBA00023170"/>
    </source>
</evidence>
<feature type="binding site" evidence="14">
    <location>
        <position position="202"/>
    </location>
    <ligand>
        <name>ATP</name>
        <dbReference type="ChEBI" id="CHEBI:30616"/>
    </ligand>
</feature>
<keyword evidence="8 14" id="KW-0547">Nucleotide-binding</keyword>
<dbReference type="InterPro" id="IPR017441">
    <property type="entry name" value="Protein_kinase_ATP_BS"/>
</dbReference>
<proteinExistence type="inferred from homology"/>
<dbReference type="PROSITE" id="PS00107">
    <property type="entry name" value="PROTEIN_KINASE_ATP"/>
    <property type="match status" value="1"/>
</dbReference>
<dbReference type="CDD" id="cd23616">
    <property type="entry name" value="TFP_LU_ECD_AMHR2"/>
    <property type="match status" value="1"/>
</dbReference>
<dbReference type="InterPro" id="IPR011009">
    <property type="entry name" value="Kinase-like_dom_sf"/>
</dbReference>
<evidence type="ECO:0000256" key="11">
    <source>
        <dbReference type="ARBA" id="ARBA00022989"/>
    </source>
</evidence>
<evidence type="ECO:0000256" key="14">
    <source>
        <dbReference type="PROSITE-ProRule" id="PRU10141"/>
    </source>
</evidence>
<dbReference type="GO" id="GO:0043235">
    <property type="term" value="C:receptor complex"/>
    <property type="evidence" value="ECO:0007669"/>
    <property type="project" value="TreeGrafter"/>
</dbReference>
<evidence type="ECO:0000256" key="1">
    <source>
        <dbReference type="ARBA" id="ARBA00004479"/>
    </source>
</evidence>
<keyword evidence="6 15" id="KW-0812">Transmembrane</keyword>
<keyword evidence="5" id="KW-0808">Transferase</keyword>
<evidence type="ECO:0000256" key="9">
    <source>
        <dbReference type="ARBA" id="ARBA00022777"/>
    </source>
</evidence>
<reference evidence="17" key="2">
    <citation type="submission" date="2025-09" db="UniProtKB">
        <authorList>
            <consortium name="Ensembl"/>
        </authorList>
    </citation>
    <scope>IDENTIFICATION</scope>
</reference>
<evidence type="ECO:0000256" key="5">
    <source>
        <dbReference type="ARBA" id="ARBA00022679"/>
    </source>
</evidence>
<dbReference type="SUPFAM" id="SSF56112">
    <property type="entry name" value="Protein kinase-like (PK-like)"/>
    <property type="match status" value="1"/>
</dbReference>